<dbReference type="SUPFAM" id="SSF51569">
    <property type="entry name" value="Aldolase"/>
    <property type="match status" value="1"/>
</dbReference>
<dbReference type="InterPro" id="IPR050552">
    <property type="entry name" value="LacD_aldolase"/>
</dbReference>
<keyword evidence="5 6" id="KW-0456">Lyase</keyword>
<dbReference type="AlphaFoldDB" id="A0A942Z828"/>
<dbReference type="GO" id="GO:0019512">
    <property type="term" value="P:lactose catabolic process via tagatose-6-phosphate"/>
    <property type="evidence" value="ECO:0007669"/>
    <property type="project" value="UniProtKB-UniRule"/>
</dbReference>
<evidence type="ECO:0000313" key="7">
    <source>
        <dbReference type="EMBL" id="MBS4537863.1"/>
    </source>
</evidence>
<evidence type="ECO:0000256" key="4">
    <source>
        <dbReference type="ARBA" id="ARBA00022736"/>
    </source>
</evidence>
<dbReference type="GO" id="GO:0061595">
    <property type="term" value="F:6-deoxy-6-sulfofructose-1-phosphate aldolase activity"/>
    <property type="evidence" value="ECO:0007669"/>
    <property type="project" value="TreeGrafter"/>
</dbReference>
<evidence type="ECO:0000256" key="3">
    <source>
        <dbReference type="ARBA" id="ARBA00008679"/>
    </source>
</evidence>
<dbReference type="InterPro" id="IPR005927">
    <property type="entry name" value="Tag_1.6-dipho_adolase"/>
</dbReference>
<dbReference type="Gene3D" id="3.20.20.70">
    <property type="entry name" value="Aldolase class I"/>
    <property type="match status" value="1"/>
</dbReference>
<accession>A0A942Z828</accession>
<proteinExistence type="inferred from homology"/>
<reference evidence="7" key="1">
    <citation type="submission" date="2019-12" db="EMBL/GenBank/DDBJ databases">
        <title>Clostridiaceae gen. nov. sp. nov., isolated from sediment in Xinjiang, China.</title>
        <authorList>
            <person name="Zhang R."/>
        </authorList>
    </citation>
    <scope>NUCLEOTIDE SEQUENCE</scope>
    <source>
        <strain evidence="7">D2Q-11</strain>
    </source>
</reference>
<dbReference type="GO" id="GO:2001059">
    <property type="term" value="P:D-tagatose 6-phosphate catabolic process"/>
    <property type="evidence" value="ECO:0007669"/>
    <property type="project" value="UniProtKB-UniRule"/>
</dbReference>
<comment type="similarity">
    <text evidence="3 6">Belongs to the aldolase LacD family.</text>
</comment>
<evidence type="ECO:0000256" key="1">
    <source>
        <dbReference type="ARBA" id="ARBA00000567"/>
    </source>
</evidence>
<dbReference type="NCBIfam" id="TIGR01232">
    <property type="entry name" value="lacD"/>
    <property type="match status" value="1"/>
</dbReference>
<organism evidence="7 8">
    <name type="scientific">Anaeromonas frigoriresistens</name>
    <dbReference type="NCBI Taxonomy" id="2683708"/>
    <lineage>
        <taxon>Bacteria</taxon>
        <taxon>Bacillati</taxon>
        <taxon>Bacillota</taxon>
        <taxon>Tissierellia</taxon>
        <taxon>Tissierellales</taxon>
        <taxon>Thermohalobacteraceae</taxon>
        <taxon>Anaeromonas</taxon>
    </lineage>
</organism>
<gene>
    <name evidence="6 7" type="primary">lacD</name>
    <name evidence="7" type="ORF">GOQ27_05280</name>
</gene>
<evidence type="ECO:0000256" key="2">
    <source>
        <dbReference type="ARBA" id="ARBA00005191"/>
    </source>
</evidence>
<dbReference type="PANTHER" id="PTHR39340">
    <property type="entry name" value="SULFOFRUCTOSEPHOSPHATE ALDOLASE"/>
    <property type="match status" value="1"/>
</dbReference>
<dbReference type="SMART" id="SM01133">
    <property type="entry name" value="DeoC"/>
    <property type="match status" value="1"/>
</dbReference>
<dbReference type="Proteomes" id="UP000724672">
    <property type="component" value="Unassembled WGS sequence"/>
</dbReference>
<evidence type="ECO:0000256" key="5">
    <source>
        <dbReference type="ARBA" id="ARBA00023239"/>
    </source>
</evidence>
<dbReference type="InterPro" id="IPR013785">
    <property type="entry name" value="Aldolase_TIM"/>
</dbReference>
<comment type="pathway">
    <text evidence="2 6">Carbohydrate metabolism; D-tagatose 6-phosphate degradation; D-glyceraldehyde 3-phosphate and glycerone phosphate from D-tagatose 6-phosphate: step 2/2.</text>
</comment>
<name>A0A942Z828_9FIRM</name>
<evidence type="ECO:0000256" key="6">
    <source>
        <dbReference type="HAMAP-Rule" id="MF_00734"/>
    </source>
</evidence>
<sequence>MSNLTEGKKNYLDKLTDDNGIINALAIDQRGSLKRMLGEADTENIDEVLSTFKYHISKKLTPYTSSILLDPKYGWKGANERDKNAGLIMAYEKTGYDATQPGRFPDLLEKWSVRKLKEEGADAIKFLLYYDVSEPDSINDRKKRFVERIGSECKSEDIPFFFEIVTYDQTIEDKKGKEYAKIKPGKVIEAMREFSDERYGVDVLKVEVPVNMNYVEGFSDGEVLHTKEDAMEWFKRQNEVTDIPFIFLSAGVSSELFQKTLSFAGEAGSNYNGILCGRATWKESVDVFVNEGEEAAAKWLSTQGKKNIEELSEILAKTARPIE</sequence>
<dbReference type="EMBL" id="WSFT01000022">
    <property type="protein sequence ID" value="MBS4537863.1"/>
    <property type="molecule type" value="Genomic_DNA"/>
</dbReference>
<protein>
    <recommendedName>
        <fullName evidence="6">Tagatose 1,6-diphosphate aldolase</fullName>
        <ecNumber evidence="6">4.1.2.40</ecNumber>
    </recommendedName>
    <alternativeName>
        <fullName evidence="6">D-tagatose-1,6-bisphosphate aldolase</fullName>
    </alternativeName>
    <alternativeName>
        <fullName evidence="6">Tagatose-bisphosphate aldolase</fullName>
    </alternativeName>
</protein>
<dbReference type="GO" id="GO:0009024">
    <property type="term" value="F:tagatose-6-phosphate kinase activity"/>
    <property type="evidence" value="ECO:0007669"/>
    <property type="project" value="InterPro"/>
</dbReference>
<dbReference type="PANTHER" id="PTHR39340:SF1">
    <property type="entry name" value="SULFOFRUCTOSEPHOSPHATE ALDOLASE"/>
    <property type="match status" value="1"/>
</dbReference>
<dbReference type="HAMAP" id="MF_00734">
    <property type="entry name" value="LacD"/>
    <property type="match status" value="1"/>
</dbReference>
<dbReference type="GO" id="GO:1902777">
    <property type="term" value="P:6-sulfoquinovose(1-) catabolic process"/>
    <property type="evidence" value="ECO:0007669"/>
    <property type="project" value="TreeGrafter"/>
</dbReference>
<keyword evidence="8" id="KW-1185">Reference proteome</keyword>
<evidence type="ECO:0000313" key="8">
    <source>
        <dbReference type="Proteomes" id="UP000724672"/>
    </source>
</evidence>
<comment type="catalytic activity">
    <reaction evidence="1 6">
        <text>D-tagatofuranose 1,6-bisphosphate = D-glyceraldehyde 3-phosphate + dihydroxyacetone phosphate</text>
        <dbReference type="Rhea" id="RHEA:22948"/>
        <dbReference type="ChEBI" id="CHEBI:57642"/>
        <dbReference type="ChEBI" id="CHEBI:58694"/>
        <dbReference type="ChEBI" id="CHEBI:59776"/>
        <dbReference type="EC" id="4.1.2.40"/>
    </reaction>
</comment>
<dbReference type="InterPro" id="IPR002915">
    <property type="entry name" value="DeoC/FbaB/LacD_aldolase"/>
</dbReference>
<dbReference type="NCBIfam" id="NF009065">
    <property type="entry name" value="PRK12399.1"/>
    <property type="match status" value="1"/>
</dbReference>
<keyword evidence="4 6" id="KW-0423">Lactose metabolism</keyword>
<dbReference type="EC" id="4.1.2.40" evidence="6"/>
<dbReference type="NCBIfam" id="NF009498">
    <property type="entry name" value="PRK12858.1"/>
    <property type="match status" value="1"/>
</dbReference>
<dbReference type="RefSeq" id="WP_203365792.1">
    <property type="nucleotide sequence ID" value="NZ_WSFT01000022.1"/>
</dbReference>
<comment type="caution">
    <text evidence="7">The sequence shown here is derived from an EMBL/GenBank/DDBJ whole genome shotgun (WGS) entry which is preliminary data.</text>
</comment>
<dbReference type="GO" id="GO:0009025">
    <property type="term" value="F:tagatose-bisphosphate aldolase activity"/>
    <property type="evidence" value="ECO:0007669"/>
    <property type="project" value="UniProtKB-UniRule"/>
</dbReference>
<dbReference type="Pfam" id="PF01791">
    <property type="entry name" value="DeoC"/>
    <property type="match status" value="1"/>
</dbReference>